<accession>A0ABU8TVJ7</accession>
<comment type="similarity">
    <text evidence="1 2">Belongs to the UPF0235 family.</text>
</comment>
<evidence type="ECO:0000256" key="2">
    <source>
        <dbReference type="HAMAP-Rule" id="MF_00634"/>
    </source>
</evidence>
<dbReference type="HAMAP" id="MF_00634">
    <property type="entry name" value="UPF0235"/>
    <property type="match status" value="1"/>
</dbReference>
<gene>
    <name evidence="3" type="ORF">U2150_03840</name>
</gene>
<dbReference type="Pfam" id="PF02594">
    <property type="entry name" value="DUF167"/>
    <property type="match status" value="1"/>
</dbReference>
<evidence type="ECO:0000313" key="4">
    <source>
        <dbReference type="Proteomes" id="UP001369247"/>
    </source>
</evidence>
<protein>
    <recommendedName>
        <fullName evidence="2">UPF0235 protein U2150_03840</fullName>
    </recommendedName>
</protein>
<dbReference type="Gene3D" id="3.30.1200.10">
    <property type="entry name" value="YggU-like"/>
    <property type="match status" value="1"/>
</dbReference>
<evidence type="ECO:0000313" key="3">
    <source>
        <dbReference type="EMBL" id="MEJ8542624.1"/>
    </source>
</evidence>
<dbReference type="InterPro" id="IPR003746">
    <property type="entry name" value="DUF167"/>
</dbReference>
<proteinExistence type="inferred from homology"/>
<evidence type="ECO:0000256" key="1">
    <source>
        <dbReference type="ARBA" id="ARBA00010364"/>
    </source>
</evidence>
<comment type="caution">
    <text evidence="3">The sequence shown here is derived from an EMBL/GenBank/DDBJ whole genome shotgun (WGS) entry which is preliminary data.</text>
</comment>
<reference evidence="3 4" key="1">
    <citation type="submission" date="2023-12" db="EMBL/GenBank/DDBJ databases">
        <title>Phenotypic and Genomic Characterization of Methanothermobacter wolfeii Strain BSEL, a CO2-Capturing Archaeon with Minimal Nutrient Requirements.</title>
        <authorList>
            <person name="Ale Enriquez F."/>
            <person name="Ahring B.K."/>
        </authorList>
    </citation>
    <scope>NUCLEOTIDE SEQUENCE [LARGE SCALE GENOMIC DNA]</scope>
    <source>
        <strain evidence="3 4">BSEL-1</strain>
    </source>
</reference>
<organism evidence="3 4">
    <name type="scientific">Methanothermobacter wolfeii</name>
    <name type="common">Methanobacterium wolfei</name>
    <dbReference type="NCBI Taxonomy" id="145261"/>
    <lineage>
        <taxon>Archaea</taxon>
        <taxon>Methanobacteriati</taxon>
        <taxon>Methanobacteriota</taxon>
        <taxon>Methanomada group</taxon>
        <taxon>Methanobacteria</taxon>
        <taxon>Methanobacteriales</taxon>
        <taxon>Methanobacteriaceae</taxon>
        <taxon>Methanothermobacter</taxon>
    </lineage>
</organism>
<dbReference type="RefSeq" id="WP_074359019.1">
    <property type="nucleotide sequence ID" value="NZ_JAXUHJ010000008.1"/>
</dbReference>
<dbReference type="SMART" id="SM01152">
    <property type="entry name" value="DUF167"/>
    <property type="match status" value="1"/>
</dbReference>
<name>A0ABU8TVJ7_METWO</name>
<keyword evidence="4" id="KW-1185">Reference proteome</keyword>
<dbReference type="InterPro" id="IPR036591">
    <property type="entry name" value="YggU-like_sf"/>
</dbReference>
<dbReference type="EMBL" id="JAXUHJ010000008">
    <property type="protein sequence ID" value="MEJ8542624.1"/>
    <property type="molecule type" value="Genomic_DNA"/>
</dbReference>
<sequence length="100" mass="11345">MEPVALDALRKAGNDLLVDIEVSPGSGRFEIASYDEWRKRLVVKVKSPPEKGKANREIMKEFSKICGKDVEIISGHKSRHKTLRIYGMDPEAFLSLLQEF</sequence>
<dbReference type="Proteomes" id="UP001369247">
    <property type="component" value="Unassembled WGS sequence"/>
</dbReference>
<dbReference type="GeneID" id="58978648"/>
<dbReference type="SUPFAM" id="SSF69786">
    <property type="entry name" value="YggU-like"/>
    <property type="match status" value="1"/>
</dbReference>
<dbReference type="NCBIfam" id="TIGR00251">
    <property type="entry name" value="DUF167 family protein"/>
    <property type="match status" value="1"/>
</dbReference>